<dbReference type="InterPro" id="IPR007330">
    <property type="entry name" value="MIT_dom"/>
</dbReference>
<dbReference type="SUPFAM" id="SSF89837">
    <property type="entry name" value="Doublecortin (DC)"/>
    <property type="match status" value="2"/>
</dbReference>
<dbReference type="InterPro" id="IPR009686">
    <property type="entry name" value="Senescence/spartin_C"/>
</dbReference>
<evidence type="ECO:0000256" key="1">
    <source>
        <dbReference type="SAM" id="Coils"/>
    </source>
</evidence>
<protein>
    <recommendedName>
        <fullName evidence="3">Doublecortin domain-containing protein</fullName>
    </recommendedName>
</protein>
<evidence type="ECO:0000256" key="2">
    <source>
        <dbReference type="SAM" id="MobiDB-lite"/>
    </source>
</evidence>
<comment type="caution">
    <text evidence="4">The sequence shown here is derived from an EMBL/GenBank/DDBJ whole genome shotgun (WGS) entry which is preliminary data.</text>
</comment>
<dbReference type="PANTHER" id="PTHR21068">
    <property type="entry name" value="SPARTIN"/>
    <property type="match status" value="1"/>
</dbReference>
<name>A0ABQ9CTS3_9PASS</name>
<dbReference type="Gene3D" id="1.20.58.80">
    <property type="entry name" value="Phosphotransferase system, lactose/cellobiose-type IIA subunit"/>
    <property type="match status" value="1"/>
</dbReference>
<dbReference type="PROSITE" id="PS50309">
    <property type="entry name" value="DC"/>
    <property type="match status" value="2"/>
</dbReference>
<evidence type="ECO:0000313" key="5">
    <source>
        <dbReference type="Proteomes" id="UP001145742"/>
    </source>
</evidence>
<dbReference type="InterPro" id="IPR003533">
    <property type="entry name" value="Doublecortin_dom"/>
</dbReference>
<keyword evidence="1" id="KW-0175">Coiled coil</keyword>
<dbReference type="InterPro" id="IPR045036">
    <property type="entry name" value="Spartin-like"/>
</dbReference>
<dbReference type="Pfam" id="PF06911">
    <property type="entry name" value="Senescence"/>
    <property type="match status" value="1"/>
</dbReference>
<feature type="domain" description="Doublecortin" evidence="3">
    <location>
        <begin position="1190"/>
        <end position="1251"/>
    </location>
</feature>
<feature type="compositionally biased region" description="Polar residues" evidence="2">
    <location>
        <begin position="300"/>
        <end position="313"/>
    </location>
</feature>
<dbReference type="SUPFAM" id="SSF116846">
    <property type="entry name" value="MIT domain"/>
    <property type="match status" value="1"/>
</dbReference>
<sequence length="1267" mass="140098">MLDNPYSEEIAPNTPSKPPLMQLETISSCSVTCYLGEEVDPHLPTTSFQIIVESQEVDPHLATASFQLLKALLVVRGPELNTGFEVWLNQCQVQRDDHCPGHAGRTIADTGQNVIGLLGHLDTLLALDHLVMLCAEGICNYMESPVMEQLQDPIMQEDANIKAISEEYRKAFIFINKGLNTDELGQKEEATSYYKRGLDHLVRGISIPSEGPACVGSQWESARQMQQKMRETLQNVRARLGSLEQNTPPVQARPATMDAPAGVPKLYPSIPSKEKPERPPVPNSLFGPSHPSAADGSVAAVSQGQIPAMSPSSGKPLCLPNEAPPAYTPQATNGHFTVSYGTDSGEFSSVGEDYYNKCTQPPPLENLGVDADELILIPQGVQIFFVTPDGQVSAPSYPGYLRIVKFLDTDSEAAQSRPPAFLQVCDWLYPLMCNQSPVLCCNTGVYMFPDTMSQIPGSYVGVVLSSELPAADRELFEDLLKQMSDLRIQVPGSHERVGLSSELPATVRVPFEDKFKQMSGHKVQPSEASSGAVNLPQTVHIQPQPEGAENQKELPEWSEKVAHGILSGASWVSWGLMKGAEYTGKAIHKGASKLREHMQPEEKPVEVNPTVAKGLHVAKQATGGAVKVSQFLVEGVCSIASCVGKELAPHVKKHGSKLVPESLKKDKDGKSTFDGALVVAASGVQGFATVWQGLESAAKCIAKSVSTETVKTVKYKYGEDAGHATDNAMNSAINVGVTAFNIDNIGIKAVVKRTAKETGHAVLDEYKVLDNEKKGEMKDEPQDFRHHPNQLQWGVSLDRGQKKRTEVLEWVQRKATRQMLEISIFELRNNVTELEKRLNSVEDEGNEWKTRYETQVELNKQLERQISILRDKVELIHGNPADKLCLVRTFDQMPVSAFVLGIALTQVQVIALGLLELHEVCTGPPLKPVKSSLKKVLKQLEEEKKSLQNQLKDYELRLEQEAKAYYKTNDERRMYLSKILQVEDTISAAESNVFSMKESRLNFKMSLGRDMELEHFDERDKAQRYGRGSRVNGLPSPTHSAHCSFYRTRTLQTLSSEKKAKKVRFYRNGDRYFKGIVYAISPDRFRSFEALLADLTRTLSDNVNLPQGVRTIYTIDGSKKITSLDQLVEGESYVCGSIEPFKKLEYTKNVNPNWSVNVKTTSTSRSVPSLATAKGGAPEAKENKDFIRPKLVTIIRSGVKPRKAVRILLNKKTAHSFEQVLTDITDAIKLDSGVVKRLYTLDGKQKPDLPDGSGDMMVDFFIGKLKV</sequence>
<feature type="coiled-coil region" evidence="1">
    <location>
        <begin position="930"/>
        <end position="964"/>
    </location>
</feature>
<dbReference type="InterPro" id="IPR028022">
    <property type="entry name" value="DUF4600"/>
</dbReference>
<evidence type="ECO:0000313" key="4">
    <source>
        <dbReference type="EMBL" id="KAJ7409013.1"/>
    </source>
</evidence>
<dbReference type="InterPro" id="IPR036572">
    <property type="entry name" value="Doublecortin_dom_sf"/>
</dbReference>
<dbReference type="Gene3D" id="3.10.20.230">
    <property type="entry name" value="Doublecortin domain"/>
    <property type="match status" value="2"/>
</dbReference>
<keyword evidence="5" id="KW-1185">Reference proteome</keyword>
<feature type="coiled-coil region" evidence="1">
    <location>
        <begin position="817"/>
        <end position="879"/>
    </location>
</feature>
<feature type="region of interest" description="Disordered" evidence="2">
    <location>
        <begin position="245"/>
        <end position="315"/>
    </location>
</feature>
<dbReference type="EMBL" id="WHWB01034506">
    <property type="protein sequence ID" value="KAJ7409013.1"/>
    <property type="molecule type" value="Genomic_DNA"/>
</dbReference>
<dbReference type="PANTHER" id="PTHR21068:SF43">
    <property type="entry name" value="SPARTIN"/>
    <property type="match status" value="1"/>
</dbReference>
<evidence type="ECO:0000259" key="3">
    <source>
        <dbReference type="PROSITE" id="PS50309"/>
    </source>
</evidence>
<dbReference type="SMART" id="SM00745">
    <property type="entry name" value="MIT"/>
    <property type="match status" value="1"/>
</dbReference>
<dbReference type="SMART" id="SM00537">
    <property type="entry name" value="DCX"/>
    <property type="match status" value="2"/>
</dbReference>
<dbReference type="Pfam" id="PF03607">
    <property type="entry name" value="DCX"/>
    <property type="match status" value="2"/>
</dbReference>
<organism evidence="4 5">
    <name type="scientific">Willisornis vidua</name>
    <name type="common">Xingu scale-backed antbird</name>
    <dbReference type="NCBI Taxonomy" id="1566151"/>
    <lineage>
        <taxon>Eukaryota</taxon>
        <taxon>Metazoa</taxon>
        <taxon>Chordata</taxon>
        <taxon>Craniata</taxon>
        <taxon>Vertebrata</taxon>
        <taxon>Euteleostomi</taxon>
        <taxon>Archelosauria</taxon>
        <taxon>Archosauria</taxon>
        <taxon>Dinosauria</taxon>
        <taxon>Saurischia</taxon>
        <taxon>Theropoda</taxon>
        <taxon>Coelurosauria</taxon>
        <taxon>Aves</taxon>
        <taxon>Neognathae</taxon>
        <taxon>Neoaves</taxon>
        <taxon>Telluraves</taxon>
        <taxon>Australaves</taxon>
        <taxon>Passeriformes</taxon>
        <taxon>Thamnophilidae</taxon>
        <taxon>Willisornis</taxon>
    </lineage>
</organism>
<dbReference type="InterPro" id="IPR036181">
    <property type="entry name" value="MIT_dom_sf"/>
</dbReference>
<dbReference type="Pfam" id="PF15372">
    <property type="entry name" value="DUF4600"/>
    <property type="match status" value="2"/>
</dbReference>
<dbReference type="Proteomes" id="UP001145742">
    <property type="component" value="Unassembled WGS sequence"/>
</dbReference>
<dbReference type="CDD" id="cd17140">
    <property type="entry name" value="DCX1_DCLK1"/>
    <property type="match status" value="1"/>
</dbReference>
<dbReference type="CDD" id="cd02679">
    <property type="entry name" value="MIT_spastin"/>
    <property type="match status" value="1"/>
</dbReference>
<accession>A0ABQ9CTS3</accession>
<feature type="domain" description="Doublecortin" evidence="3">
    <location>
        <begin position="1061"/>
        <end position="1147"/>
    </location>
</feature>
<gene>
    <name evidence="4" type="ORF">WISP_117023</name>
</gene>
<reference evidence="4" key="1">
    <citation type="submission" date="2019-10" db="EMBL/GenBank/DDBJ databases">
        <authorList>
            <person name="Soares A.E.R."/>
            <person name="Aleixo A."/>
            <person name="Schneider P."/>
            <person name="Miyaki C.Y."/>
            <person name="Schneider M.P."/>
            <person name="Mello C."/>
            <person name="Vasconcelos A.T.R."/>
        </authorList>
    </citation>
    <scope>NUCLEOTIDE SEQUENCE</scope>
    <source>
        <tissue evidence="4">Muscle</tissue>
    </source>
</reference>
<proteinExistence type="predicted"/>